<evidence type="ECO:0000256" key="1">
    <source>
        <dbReference type="ARBA" id="ARBA00004123"/>
    </source>
</evidence>
<dbReference type="GO" id="GO:0005634">
    <property type="term" value="C:nucleus"/>
    <property type="evidence" value="ECO:0007669"/>
    <property type="project" value="UniProtKB-SubCell"/>
</dbReference>
<proteinExistence type="inferred from homology"/>
<evidence type="ECO:0000256" key="7">
    <source>
        <dbReference type="ARBA" id="ARBA00022786"/>
    </source>
</evidence>
<dbReference type="GO" id="GO:0008270">
    <property type="term" value="F:zinc ion binding"/>
    <property type="evidence" value="ECO:0007669"/>
    <property type="project" value="UniProtKB-KW"/>
</dbReference>
<feature type="region of interest" description="Disordered" evidence="11">
    <location>
        <begin position="208"/>
        <end position="242"/>
    </location>
</feature>
<keyword evidence="14" id="KW-1185">Reference proteome</keyword>
<comment type="similarity">
    <text evidence="3">Belongs to the NSE2 family.</text>
</comment>
<keyword evidence="9" id="KW-0539">Nucleus</keyword>
<evidence type="ECO:0000256" key="2">
    <source>
        <dbReference type="ARBA" id="ARBA00004718"/>
    </source>
</evidence>
<evidence type="ECO:0000256" key="4">
    <source>
        <dbReference type="ARBA" id="ARBA00022679"/>
    </source>
</evidence>
<evidence type="ECO:0000256" key="8">
    <source>
        <dbReference type="ARBA" id="ARBA00022833"/>
    </source>
</evidence>
<dbReference type="GO" id="GO:0000724">
    <property type="term" value="P:double-strand break repair via homologous recombination"/>
    <property type="evidence" value="ECO:0007669"/>
    <property type="project" value="InterPro"/>
</dbReference>
<feature type="domain" description="SP-RING-type" evidence="12">
    <location>
        <begin position="233"/>
        <end position="326"/>
    </location>
</feature>
<comment type="subcellular location">
    <subcellularLocation>
        <location evidence="1">Nucleus</location>
    </subcellularLocation>
</comment>
<dbReference type="eggNOG" id="KOG2979">
    <property type="taxonomic scope" value="Eukaryota"/>
</dbReference>
<dbReference type="AlphaFoldDB" id="S8ADC7"/>
<keyword evidence="7" id="KW-0833">Ubl conjugation pathway</keyword>
<comment type="pathway">
    <text evidence="2">Protein modification; protein sumoylation.</text>
</comment>
<keyword evidence="6 10" id="KW-0863">Zinc-finger</keyword>
<name>S8ADC7_DACHA</name>
<dbReference type="CDD" id="cd16651">
    <property type="entry name" value="SPL-RING_NSE2"/>
    <property type="match status" value="1"/>
</dbReference>
<feature type="region of interest" description="Disordered" evidence="11">
    <location>
        <begin position="310"/>
        <end position="405"/>
    </location>
</feature>
<evidence type="ECO:0000256" key="5">
    <source>
        <dbReference type="ARBA" id="ARBA00022723"/>
    </source>
</evidence>
<dbReference type="OrthoDB" id="756301at2759"/>
<feature type="compositionally biased region" description="Basic and acidic residues" evidence="11">
    <location>
        <begin position="310"/>
        <end position="326"/>
    </location>
</feature>
<gene>
    <name evidence="13" type="ORF">H072_5171</name>
</gene>
<feature type="compositionally biased region" description="Acidic residues" evidence="11">
    <location>
        <begin position="382"/>
        <end position="405"/>
    </location>
</feature>
<dbReference type="GO" id="GO:0061665">
    <property type="term" value="F:SUMO ligase activity"/>
    <property type="evidence" value="ECO:0007669"/>
    <property type="project" value="TreeGrafter"/>
</dbReference>
<dbReference type="PANTHER" id="PTHR21330">
    <property type="entry name" value="E3 SUMO-PROTEIN LIGASE NSE2"/>
    <property type="match status" value="1"/>
</dbReference>
<evidence type="ECO:0000256" key="10">
    <source>
        <dbReference type="PROSITE-ProRule" id="PRU00452"/>
    </source>
</evidence>
<evidence type="ECO:0000259" key="12">
    <source>
        <dbReference type="PROSITE" id="PS51044"/>
    </source>
</evidence>
<feature type="compositionally biased region" description="Acidic residues" evidence="11">
    <location>
        <begin position="364"/>
        <end position="375"/>
    </location>
</feature>
<evidence type="ECO:0000256" key="9">
    <source>
        <dbReference type="ARBA" id="ARBA00023242"/>
    </source>
</evidence>
<dbReference type="OMA" id="SHWEARN"/>
<dbReference type="Gene3D" id="3.30.40.10">
    <property type="entry name" value="Zinc/RING finger domain, C3HC4 (zinc finger)"/>
    <property type="match status" value="1"/>
</dbReference>
<reference evidence="14" key="2">
    <citation type="submission" date="2013-04" db="EMBL/GenBank/DDBJ databases">
        <title>Genomic mechanisms accounting for the adaptation to parasitism in nematode-trapping fungi.</title>
        <authorList>
            <person name="Ahren D.G."/>
        </authorList>
    </citation>
    <scope>NUCLEOTIDE SEQUENCE [LARGE SCALE GENOMIC DNA]</scope>
    <source>
        <strain evidence="14">CBS 200.50</strain>
    </source>
</reference>
<dbReference type="InterPro" id="IPR013083">
    <property type="entry name" value="Znf_RING/FYVE/PHD"/>
</dbReference>
<dbReference type="EMBL" id="AQGS01000268">
    <property type="protein sequence ID" value="EPS40944.1"/>
    <property type="molecule type" value="Genomic_DNA"/>
</dbReference>
<feature type="compositionally biased region" description="Acidic residues" evidence="11">
    <location>
        <begin position="208"/>
        <end position="238"/>
    </location>
</feature>
<dbReference type="STRING" id="1284197.S8ADC7"/>
<keyword evidence="8" id="KW-0862">Zinc</keyword>
<dbReference type="HOGENOM" id="CLU_679747_0_0_1"/>
<dbReference type="GO" id="GO:0016925">
    <property type="term" value="P:protein sumoylation"/>
    <property type="evidence" value="ECO:0007669"/>
    <property type="project" value="UniProtKB-UniPathway"/>
</dbReference>
<dbReference type="PANTHER" id="PTHR21330:SF1">
    <property type="entry name" value="E3 SUMO-PROTEIN LIGASE NSE2"/>
    <property type="match status" value="1"/>
</dbReference>
<dbReference type="UniPathway" id="UPA00886"/>
<keyword evidence="4" id="KW-0808">Transferase</keyword>
<keyword evidence="5" id="KW-0479">Metal-binding</keyword>
<feature type="compositionally biased region" description="Acidic residues" evidence="11">
    <location>
        <begin position="330"/>
        <end position="340"/>
    </location>
</feature>
<dbReference type="PROSITE" id="PS51044">
    <property type="entry name" value="ZF_SP_RING"/>
    <property type="match status" value="1"/>
</dbReference>
<evidence type="ECO:0000313" key="14">
    <source>
        <dbReference type="Proteomes" id="UP000015100"/>
    </source>
</evidence>
<dbReference type="Pfam" id="PF11789">
    <property type="entry name" value="zf-Nse"/>
    <property type="match status" value="1"/>
</dbReference>
<evidence type="ECO:0000256" key="11">
    <source>
        <dbReference type="SAM" id="MobiDB-lite"/>
    </source>
</evidence>
<reference evidence="13 14" key="1">
    <citation type="journal article" date="2013" name="PLoS Genet.">
        <title>Genomic mechanisms accounting for the adaptation to parasitism in nematode-trapping fungi.</title>
        <authorList>
            <person name="Meerupati T."/>
            <person name="Andersson K.M."/>
            <person name="Friman E."/>
            <person name="Kumar D."/>
            <person name="Tunlid A."/>
            <person name="Ahren D."/>
        </authorList>
    </citation>
    <scope>NUCLEOTIDE SEQUENCE [LARGE SCALE GENOMIC DNA]</scope>
    <source>
        <strain evidence="13 14">CBS 200.50</strain>
    </source>
</reference>
<dbReference type="InterPro" id="IPR026846">
    <property type="entry name" value="Nse2(Mms21)"/>
</dbReference>
<dbReference type="Proteomes" id="UP000015100">
    <property type="component" value="Unassembled WGS sequence"/>
</dbReference>
<evidence type="ECO:0000256" key="6">
    <source>
        <dbReference type="ARBA" id="ARBA00022771"/>
    </source>
</evidence>
<dbReference type="SUPFAM" id="SSF57850">
    <property type="entry name" value="RING/U-box"/>
    <property type="match status" value="1"/>
</dbReference>
<evidence type="ECO:0000313" key="13">
    <source>
        <dbReference type="EMBL" id="EPS40944.1"/>
    </source>
</evidence>
<organism evidence="13 14">
    <name type="scientific">Dactylellina haptotyla (strain CBS 200.50)</name>
    <name type="common">Nematode-trapping fungus</name>
    <name type="synonym">Monacrosporium haptotylum</name>
    <dbReference type="NCBI Taxonomy" id="1284197"/>
    <lineage>
        <taxon>Eukaryota</taxon>
        <taxon>Fungi</taxon>
        <taxon>Dikarya</taxon>
        <taxon>Ascomycota</taxon>
        <taxon>Pezizomycotina</taxon>
        <taxon>Orbiliomycetes</taxon>
        <taxon>Orbiliales</taxon>
        <taxon>Orbiliaceae</taxon>
        <taxon>Dactylellina</taxon>
    </lineage>
</organism>
<dbReference type="GO" id="GO:0030915">
    <property type="term" value="C:Smc5-Smc6 complex"/>
    <property type="evidence" value="ECO:0007669"/>
    <property type="project" value="InterPro"/>
</dbReference>
<feature type="region of interest" description="Disordered" evidence="11">
    <location>
        <begin position="1"/>
        <end position="24"/>
    </location>
</feature>
<evidence type="ECO:0000256" key="3">
    <source>
        <dbReference type="ARBA" id="ARBA00008212"/>
    </source>
</evidence>
<comment type="caution">
    <text evidence="13">The sequence shown here is derived from an EMBL/GenBank/DDBJ whole genome shotgun (WGS) entry which is preliminary data.</text>
</comment>
<sequence>MPTRRLTTRPSGAPRRVQRTERPEHAPCVLPIHETCSSELRAFHAKHPPANLQRLLKDAVETLRDASGNFAEKRRTLVFETERERDEETEQAIAELGKQVEKNIRGLIDLDQELQNMKHTLADIGESERQRGDGDGVQPVGEYEQQMKRARKSFMRKDLKDRYGNIAEYIDFRSVVHALSDPTAPQPQRKDWFKKPMFTCDAVAEITDEEPVSSDDEEREDNDIEMVDGGEESDDDIQETSITRNLKCPITMRRFEEPVKAACGHVFEKSAIVSMFKDYRKLKKPTVCPTAGCGREIKAGDLKDDPVTKSLVEAEIRRERQEEERAMMSSDDEEEEEEGEPATSRSKSKGKSIASRSSVKKEEEEIPYGDEEGEGDDHGEGPEDAAEEDDNEEDDEDDEEMEDSE</sequence>
<dbReference type="InterPro" id="IPR004181">
    <property type="entry name" value="Znf_MIZ"/>
</dbReference>
<accession>S8ADC7</accession>
<protein>
    <recommendedName>
        <fullName evidence="12">SP-RING-type domain-containing protein</fullName>
    </recommendedName>
</protein>